<protein>
    <submittedName>
        <fullName evidence="2">Uncharacterized protein</fullName>
    </submittedName>
</protein>
<evidence type="ECO:0000256" key="1">
    <source>
        <dbReference type="SAM" id="MobiDB-lite"/>
    </source>
</evidence>
<dbReference type="STRING" id="1805282.AUJ44_03080"/>
<feature type="region of interest" description="Disordered" evidence="1">
    <location>
        <begin position="39"/>
        <end position="63"/>
    </location>
</feature>
<evidence type="ECO:0000313" key="3">
    <source>
        <dbReference type="Proteomes" id="UP000183206"/>
    </source>
</evidence>
<sequence>MSKEVVLKKDIHPEDEDANLLGFFALLLKVDRRVNPHLYTKESKTESQEGEEGGKPGLDNSEL</sequence>
<dbReference type="AlphaFoldDB" id="A0A1J4VCG4"/>
<name>A0A1J4VCG4_9BACT</name>
<accession>A0A1J4VCG4</accession>
<comment type="caution">
    <text evidence="2">The sequence shown here is derived from an EMBL/GenBank/DDBJ whole genome shotgun (WGS) entry which is preliminary data.</text>
</comment>
<dbReference type="Proteomes" id="UP000183206">
    <property type="component" value="Unassembled WGS sequence"/>
</dbReference>
<organism evidence="2 3">
    <name type="scientific">Candidatus Nomurabacteria bacterium CG1_02_47_685</name>
    <dbReference type="NCBI Taxonomy" id="1805282"/>
    <lineage>
        <taxon>Bacteria</taxon>
        <taxon>Candidatus Nomuraibacteriota</taxon>
    </lineage>
</organism>
<evidence type="ECO:0000313" key="2">
    <source>
        <dbReference type="EMBL" id="OIO32230.1"/>
    </source>
</evidence>
<proteinExistence type="predicted"/>
<gene>
    <name evidence="2" type="ORF">AUJ44_03080</name>
</gene>
<dbReference type="EMBL" id="MNVO01000046">
    <property type="protein sequence ID" value="OIO32230.1"/>
    <property type="molecule type" value="Genomic_DNA"/>
</dbReference>
<reference evidence="2 3" key="1">
    <citation type="journal article" date="2016" name="Environ. Microbiol.">
        <title>Genomic resolution of a cold subsurface aquifer community provides metabolic insights for novel microbes adapted to high CO concentrations.</title>
        <authorList>
            <person name="Probst A.J."/>
            <person name="Castelle C.J."/>
            <person name="Singh A."/>
            <person name="Brown C.T."/>
            <person name="Anantharaman K."/>
            <person name="Sharon I."/>
            <person name="Hug L.A."/>
            <person name="Burstein D."/>
            <person name="Emerson J.B."/>
            <person name="Thomas B.C."/>
            <person name="Banfield J.F."/>
        </authorList>
    </citation>
    <scope>NUCLEOTIDE SEQUENCE [LARGE SCALE GENOMIC DNA]</scope>
    <source>
        <strain evidence="2">CG1_02_47_685</strain>
    </source>
</reference>